<evidence type="ECO:0000256" key="3">
    <source>
        <dbReference type="SAM" id="Coils"/>
    </source>
</evidence>
<sequence>METIISVIALLVVSFIGLYMLIKNQIDNNSNKTQEQMELKLNAFVESFKLTSAENMAKQLKESKDDKDKMTETLTNLTKELEKIKGTNDQVLTFANQMKTLEKILGNQKQRGILGEIQLENLLANVLPPELFEMQYSFNNNEIVDAIIKVGEYIIPIDAKFSLDNYNKMIETEEIDNEKINALEKKFKSDIKSRIDETSKYIRPNEGTVDYAYMFIPADGLYQDLLNNKVGALKINQRDLVSYAYQKKVMIVSPMSLFPMLQVTNKALNNMKVEESISEIQMNIEKLGNHLKAYVSYHEKLGNSLGAVVNHYNNSSKEFKKIDKDVTKLSSGDTEIGITSDTLERPLVEE</sequence>
<accession>A0A382B6P4</accession>
<dbReference type="AlphaFoldDB" id="A0A382B6P4"/>
<dbReference type="GO" id="GO:0006310">
    <property type="term" value="P:DNA recombination"/>
    <property type="evidence" value="ECO:0007669"/>
    <property type="project" value="UniProtKB-KW"/>
</dbReference>
<evidence type="ECO:0000256" key="4">
    <source>
        <dbReference type="SAM" id="Phobius"/>
    </source>
</evidence>
<feature type="transmembrane region" description="Helical" evidence="4">
    <location>
        <begin position="6"/>
        <end position="22"/>
    </location>
</feature>
<evidence type="ECO:0000313" key="5">
    <source>
        <dbReference type="EMBL" id="SVB08952.1"/>
    </source>
</evidence>
<proteinExistence type="predicted"/>
<dbReference type="PANTHER" id="PTHR30563:SF0">
    <property type="entry name" value="DNA RECOMBINATION PROTEIN RMUC"/>
    <property type="match status" value="1"/>
</dbReference>
<keyword evidence="4" id="KW-0472">Membrane</keyword>
<keyword evidence="1 3" id="KW-0175">Coiled coil</keyword>
<keyword evidence="4" id="KW-0812">Transmembrane</keyword>
<name>A0A382B6P4_9ZZZZ</name>
<evidence type="ECO:0008006" key="6">
    <source>
        <dbReference type="Google" id="ProtNLM"/>
    </source>
</evidence>
<dbReference type="EMBL" id="UINC01028269">
    <property type="protein sequence ID" value="SVB08952.1"/>
    <property type="molecule type" value="Genomic_DNA"/>
</dbReference>
<dbReference type="PANTHER" id="PTHR30563">
    <property type="entry name" value="DNA RECOMBINATION PROTEIN RMUC"/>
    <property type="match status" value="1"/>
</dbReference>
<dbReference type="InterPro" id="IPR003798">
    <property type="entry name" value="DNA_recombination_RmuC"/>
</dbReference>
<gene>
    <name evidence="5" type="ORF">METZ01_LOCUS161806</name>
</gene>
<keyword evidence="4" id="KW-1133">Transmembrane helix</keyword>
<evidence type="ECO:0000256" key="1">
    <source>
        <dbReference type="ARBA" id="ARBA00023054"/>
    </source>
</evidence>
<feature type="coiled-coil region" evidence="3">
    <location>
        <begin position="50"/>
        <end position="87"/>
    </location>
</feature>
<protein>
    <recommendedName>
        <fullName evidence="6">DNA recombination protein RmuC</fullName>
    </recommendedName>
</protein>
<keyword evidence="2" id="KW-0233">DNA recombination</keyword>
<organism evidence="5">
    <name type="scientific">marine metagenome</name>
    <dbReference type="NCBI Taxonomy" id="408172"/>
    <lineage>
        <taxon>unclassified sequences</taxon>
        <taxon>metagenomes</taxon>
        <taxon>ecological metagenomes</taxon>
    </lineage>
</organism>
<dbReference type="Pfam" id="PF02646">
    <property type="entry name" value="RmuC"/>
    <property type="match status" value="1"/>
</dbReference>
<reference evidence="5" key="1">
    <citation type="submission" date="2018-05" db="EMBL/GenBank/DDBJ databases">
        <authorList>
            <person name="Lanie J.A."/>
            <person name="Ng W.-L."/>
            <person name="Kazmierczak K.M."/>
            <person name="Andrzejewski T.M."/>
            <person name="Davidsen T.M."/>
            <person name="Wayne K.J."/>
            <person name="Tettelin H."/>
            <person name="Glass J.I."/>
            <person name="Rusch D."/>
            <person name="Podicherti R."/>
            <person name="Tsui H.-C.T."/>
            <person name="Winkler M.E."/>
        </authorList>
    </citation>
    <scope>NUCLEOTIDE SEQUENCE</scope>
</reference>
<evidence type="ECO:0000256" key="2">
    <source>
        <dbReference type="ARBA" id="ARBA00023172"/>
    </source>
</evidence>